<organism evidence="1 2">
    <name type="scientific">Cognatiyoonia koreensis</name>
    <dbReference type="NCBI Taxonomy" id="364200"/>
    <lineage>
        <taxon>Bacteria</taxon>
        <taxon>Pseudomonadati</taxon>
        <taxon>Pseudomonadota</taxon>
        <taxon>Alphaproteobacteria</taxon>
        <taxon>Rhodobacterales</taxon>
        <taxon>Paracoccaceae</taxon>
        <taxon>Cognatiyoonia</taxon>
    </lineage>
</organism>
<proteinExistence type="predicted"/>
<dbReference type="STRING" id="364200.SAMN04488515_3309"/>
<evidence type="ECO:0000313" key="2">
    <source>
        <dbReference type="Proteomes" id="UP000199167"/>
    </source>
</evidence>
<dbReference type="Proteomes" id="UP000199167">
    <property type="component" value="Unassembled WGS sequence"/>
</dbReference>
<keyword evidence="2" id="KW-1185">Reference proteome</keyword>
<dbReference type="AlphaFoldDB" id="A0A1I0RV37"/>
<dbReference type="OrthoDB" id="7876689at2"/>
<protein>
    <submittedName>
        <fullName evidence="1">Beta-barrel assembly machine subunit BamF</fullName>
    </submittedName>
</protein>
<accession>A0A1I0RV37</accession>
<sequence>MRGIVLIGAALALAACSGGGGLRDLRTDTGGPDEFSVVPGAPLELPETLTLPPPTPGGTNRTDAAPKAAAIAALGGSPAAAFAGGIPANDQALVAHAGRNGLQSDIRAVLATEDAAFRARRARLNTFNLLGTDQYFRAYARQSLDAYAELNRFRAAGVQTPTAPPR</sequence>
<name>A0A1I0RV37_9RHOB</name>
<dbReference type="PROSITE" id="PS51257">
    <property type="entry name" value="PROKAR_LIPOPROTEIN"/>
    <property type="match status" value="1"/>
</dbReference>
<reference evidence="1 2" key="1">
    <citation type="submission" date="2016-10" db="EMBL/GenBank/DDBJ databases">
        <authorList>
            <person name="de Groot N.N."/>
        </authorList>
    </citation>
    <scope>NUCLEOTIDE SEQUENCE [LARGE SCALE GENOMIC DNA]</scope>
    <source>
        <strain evidence="1 2">DSM 17925</strain>
    </source>
</reference>
<gene>
    <name evidence="1" type="ORF">SAMN04488515_3309</name>
</gene>
<dbReference type="InterPro" id="IPR021395">
    <property type="entry name" value="DUF3035"/>
</dbReference>
<dbReference type="RefSeq" id="WP_089996952.1">
    <property type="nucleotide sequence ID" value="NZ_FOIZ01000002.1"/>
</dbReference>
<dbReference type="Pfam" id="PF11233">
    <property type="entry name" value="DUF3035"/>
    <property type="match status" value="1"/>
</dbReference>
<dbReference type="EMBL" id="FOIZ01000002">
    <property type="protein sequence ID" value="SEW45252.1"/>
    <property type="molecule type" value="Genomic_DNA"/>
</dbReference>
<evidence type="ECO:0000313" key="1">
    <source>
        <dbReference type="EMBL" id="SEW45252.1"/>
    </source>
</evidence>